<keyword evidence="2" id="KW-1185">Reference proteome</keyword>
<dbReference type="EMBL" id="CYKH01001965">
    <property type="protein sequence ID" value="CUG91761.1"/>
    <property type="molecule type" value="Genomic_DNA"/>
</dbReference>
<evidence type="ECO:0000313" key="1">
    <source>
        <dbReference type="EMBL" id="CUG91761.1"/>
    </source>
</evidence>
<protein>
    <submittedName>
        <fullName evidence="1">Uncharacterized protein</fullName>
    </submittedName>
</protein>
<dbReference type="VEuPathDB" id="TriTrypDB:BSAL_33935"/>
<evidence type="ECO:0000313" key="2">
    <source>
        <dbReference type="Proteomes" id="UP000051952"/>
    </source>
</evidence>
<accession>A0A0S4JRR0</accession>
<dbReference type="AlphaFoldDB" id="A0A0S4JRR0"/>
<organism evidence="1 2">
    <name type="scientific">Bodo saltans</name>
    <name type="common">Flagellated protozoan</name>
    <dbReference type="NCBI Taxonomy" id="75058"/>
    <lineage>
        <taxon>Eukaryota</taxon>
        <taxon>Discoba</taxon>
        <taxon>Euglenozoa</taxon>
        <taxon>Kinetoplastea</taxon>
        <taxon>Metakinetoplastina</taxon>
        <taxon>Eubodonida</taxon>
        <taxon>Bodonidae</taxon>
        <taxon>Bodo</taxon>
    </lineage>
</organism>
<reference evidence="2" key="1">
    <citation type="submission" date="2015-09" db="EMBL/GenBank/DDBJ databases">
        <authorList>
            <consortium name="Pathogen Informatics"/>
        </authorList>
    </citation>
    <scope>NUCLEOTIDE SEQUENCE [LARGE SCALE GENOMIC DNA]</scope>
    <source>
        <strain evidence="2">Lake Konstanz</strain>
    </source>
</reference>
<gene>
    <name evidence="1" type="ORF">BSAL_33935</name>
</gene>
<name>A0A0S4JRR0_BODSA</name>
<proteinExistence type="predicted"/>
<sequence length="430" mass="47605">MRRCGVANAVLNQARWIHIAHIAGRLVAICKESPTGAMKLSDLSSASHWSSLNQSGLSKSLKKFLNTTYALAVFQHGADAYAAIPRSHAFTLDFECVVGIIEAARGSFHVVLDEQTKLRCLNVAWLLRSEILVDLADGTFSASLGQRQILQQKFVHEATPSNEYLSSCGYPLLNILRDVTDKIPSDLLERLLCWPSQWPSLKVVFSLEIVDGFILLRPRGVVPKALPDTFEDALILERGNIVNSLAVSSLAVEVIFDKIIPAISTTTTLISTLDHSIDWGRVRYTLGTLQCFLRHFHGVFFHVDEEFVALVPRHSVTVVHIVARLILPIFNLQSPTVSLPALYATTRWSSLFQPWFGPLQSALSATGMQFAQLEGGTIVSLPAPPQTPNLSPIQLETKTTTFCTTTGSTYDKLIRWSKQRSLLTMTTPFH</sequence>
<dbReference type="Proteomes" id="UP000051952">
    <property type="component" value="Unassembled WGS sequence"/>
</dbReference>